<feature type="transmembrane region" description="Helical" evidence="7">
    <location>
        <begin position="129"/>
        <end position="145"/>
    </location>
</feature>
<feature type="compositionally biased region" description="Basic and acidic residues" evidence="6">
    <location>
        <begin position="411"/>
        <end position="423"/>
    </location>
</feature>
<dbReference type="NCBIfam" id="TIGR03718">
    <property type="entry name" value="R_switched_Alx"/>
    <property type="match status" value="1"/>
</dbReference>
<dbReference type="InterPro" id="IPR005496">
    <property type="entry name" value="Integral_membrane_TerC"/>
</dbReference>
<feature type="transmembrane region" description="Helical" evidence="7">
    <location>
        <begin position="190"/>
        <end position="217"/>
    </location>
</feature>
<keyword evidence="4 7" id="KW-1133">Transmembrane helix</keyword>
<feature type="transmembrane region" description="Helical" evidence="7">
    <location>
        <begin position="6"/>
        <end position="27"/>
    </location>
</feature>
<dbReference type="Pfam" id="PF03741">
    <property type="entry name" value="TerC"/>
    <property type="match status" value="1"/>
</dbReference>
<comment type="subcellular location">
    <subcellularLocation>
        <location evidence="1">Membrane</location>
        <topology evidence="1">Multi-pass membrane protein</topology>
    </subcellularLocation>
</comment>
<dbReference type="InterPro" id="IPR022369">
    <property type="entry name" value="Integral_membrane_TerC_rswitch"/>
</dbReference>
<gene>
    <name evidence="8" type="ORF">ABA31_01310</name>
</gene>
<organism evidence="8 9">
    <name type="scientific">Agrococcus baldri</name>
    <dbReference type="NCBI Taxonomy" id="153730"/>
    <lineage>
        <taxon>Bacteria</taxon>
        <taxon>Bacillati</taxon>
        <taxon>Actinomycetota</taxon>
        <taxon>Actinomycetes</taxon>
        <taxon>Micrococcales</taxon>
        <taxon>Microbacteriaceae</taxon>
        <taxon>Agrococcus</taxon>
    </lineage>
</organism>
<keyword evidence="5 7" id="KW-0472">Membrane</keyword>
<feature type="transmembrane region" description="Helical" evidence="7">
    <location>
        <begin position="251"/>
        <end position="271"/>
    </location>
</feature>
<dbReference type="PANTHER" id="PTHR30238:SF0">
    <property type="entry name" value="THYLAKOID MEMBRANE PROTEIN TERC, CHLOROPLASTIC"/>
    <property type="match status" value="1"/>
</dbReference>
<evidence type="ECO:0000256" key="5">
    <source>
        <dbReference type="ARBA" id="ARBA00023136"/>
    </source>
</evidence>
<dbReference type="GO" id="GO:0016020">
    <property type="term" value="C:membrane"/>
    <property type="evidence" value="ECO:0007669"/>
    <property type="project" value="UniProtKB-SubCell"/>
</dbReference>
<feature type="transmembrane region" description="Helical" evidence="7">
    <location>
        <begin position="297"/>
        <end position="316"/>
    </location>
</feature>
<feature type="transmembrane region" description="Helical" evidence="7">
    <location>
        <begin position="72"/>
        <end position="91"/>
    </location>
</feature>
<accession>A0AA87UQR6</accession>
<name>A0AA87UQR6_9MICO</name>
<keyword evidence="3 7" id="KW-0812">Transmembrane</keyword>
<dbReference type="Proteomes" id="UP000321749">
    <property type="component" value="Unassembled WGS sequence"/>
</dbReference>
<evidence type="ECO:0000256" key="4">
    <source>
        <dbReference type="ARBA" id="ARBA00022989"/>
    </source>
</evidence>
<feature type="region of interest" description="Disordered" evidence="6">
    <location>
        <begin position="391"/>
        <end position="423"/>
    </location>
</feature>
<comment type="similarity">
    <text evidence="2">Belongs to the TerC family.</text>
</comment>
<keyword evidence="9" id="KW-1185">Reference proteome</keyword>
<proteinExistence type="inferred from homology"/>
<feature type="transmembrane region" description="Helical" evidence="7">
    <location>
        <begin position="39"/>
        <end position="60"/>
    </location>
</feature>
<feature type="transmembrane region" description="Helical" evidence="7">
    <location>
        <begin position="223"/>
        <end position="244"/>
    </location>
</feature>
<evidence type="ECO:0000256" key="3">
    <source>
        <dbReference type="ARBA" id="ARBA00022692"/>
    </source>
</evidence>
<sequence>MTPYQIFEIASMAILVAILVFDLLIVIKRPHVPSMKEATGWVVVYVSLALVFAGVLWLMGDGVKAGEFVTGWLLEYSLSIDNLFVFIIILSRFAVPKEMQQRVLMIGILIAIVLRGIFIVVGVQLVESLSWLFYIFGAYLVYVAWKQAFGGEDEAGEKDNLLIRTMKRRFNFTETWHGGKARVEIDGTRFFTPFLLVILALGMTDLLFAIDSIPAIFSITTDPFLVFACNIFALMGLRQLYFLLGGLLDRLVYLHYGIAAILGFIGVKLVFHAMESNDLPFINGGQPIEWVPHIETWHSLLVILASMVVATVASLIKLRADARKTGDASLHLGPSEAEVGADGHYHIVDATGNSFRRPLRVEHSGTGSLTVIDAQGKEAPAADFSEDVLREAAREDMEPEDLDELRRRMREGREFDERDERNV</sequence>
<evidence type="ECO:0000256" key="6">
    <source>
        <dbReference type="SAM" id="MobiDB-lite"/>
    </source>
</evidence>
<evidence type="ECO:0000256" key="2">
    <source>
        <dbReference type="ARBA" id="ARBA00007511"/>
    </source>
</evidence>
<dbReference type="AlphaFoldDB" id="A0AA87UQR6"/>
<evidence type="ECO:0000256" key="1">
    <source>
        <dbReference type="ARBA" id="ARBA00004141"/>
    </source>
</evidence>
<evidence type="ECO:0000313" key="9">
    <source>
        <dbReference type="Proteomes" id="UP000321749"/>
    </source>
</evidence>
<evidence type="ECO:0008006" key="10">
    <source>
        <dbReference type="Google" id="ProtNLM"/>
    </source>
</evidence>
<reference evidence="8 9" key="1">
    <citation type="submission" date="2019-07" db="EMBL/GenBank/DDBJ databases">
        <title>Whole genome shotgun sequence of Agrococcus baldri NBRC 103055.</title>
        <authorList>
            <person name="Hosoyama A."/>
            <person name="Uohara A."/>
            <person name="Ohji S."/>
            <person name="Ichikawa N."/>
        </authorList>
    </citation>
    <scope>NUCLEOTIDE SEQUENCE [LARGE SCALE GENOMIC DNA]</scope>
    <source>
        <strain evidence="8 9">NBRC 103055</strain>
    </source>
</reference>
<feature type="transmembrane region" description="Helical" evidence="7">
    <location>
        <begin position="103"/>
        <end position="123"/>
    </location>
</feature>
<evidence type="ECO:0000256" key="7">
    <source>
        <dbReference type="SAM" id="Phobius"/>
    </source>
</evidence>
<comment type="caution">
    <text evidence="8">The sequence shown here is derived from an EMBL/GenBank/DDBJ whole genome shotgun (WGS) entry which is preliminary data.</text>
</comment>
<protein>
    <recommendedName>
        <fullName evidence="10">Tellurite resistance protein TerC</fullName>
    </recommendedName>
</protein>
<evidence type="ECO:0000313" key="8">
    <source>
        <dbReference type="EMBL" id="GEK78780.1"/>
    </source>
</evidence>
<dbReference type="PANTHER" id="PTHR30238">
    <property type="entry name" value="MEMBRANE BOUND PREDICTED REDOX MODULATOR"/>
    <property type="match status" value="1"/>
</dbReference>
<dbReference type="EMBL" id="BJUU01000001">
    <property type="protein sequence ID" value="GEK78780.1"/>
    <property type="molecule type" value="Genomic_DNA"/>
</dbReference>